<comment type="caution">
    <text evidence="3">The sequence shown here is derived from an EMBL/GenBank/DDBJ whole genome shotgun (WGS) entry which is preliminary data.</text>
</comment>
<accession>A0A839Z4S1</accession>
<evidence type="ECO:0000313" key="4">
    <source>
        <dbReference type="Proteomes" id="UP000578569"/>
    </source>
</evidence>
<organism evidence="3 4">
    <name type="scientific">Sphingomicrobium lutaoense</name>
    <dbReference type="NCBI Taxonomy" id="515949"/>
    <lineage>
        <taxon>Bacteria</taxon>
        <taxon>Pseudomonadati</taxon>
        <taxon>Pseudomonadota</taxon>
        <taxon>Alphaproteobacteria</taxon>
        <taxon>Sphingomonadales</taxon>
        <taxon>Sphingomonadaceae</taxon>
        <taxon>Sphingomicrobium</taxon>
    </lineage>
</organism>
<name>A0A839Z4S1_9SPHN</name>
<proteinExistence type="predicted"/>
<sequence>MITMFDLPFVFVFILFIVGGWYALEAYKVKHGYPITGDDGEPLHRQSRPEDEAEIRRLKAENEDLHERLNRIGDRVATLERIATDKPSRLAAEIDALAALSDQSEEKVAR</sequence>
<keyword evidence="2" id="KW-1133">Transmembrane helix</keyword>
<protein>
    <submittedName>
        <fullName evidence="3">Uncharacterized protein</fullName>
    </submittedName>
</protein>
<gene>
    <name evidence="3" type="ORF">FHS50_000677</name>
</gene>
<feature type="compositionally biased region" description="Basic and acidic residues" evidence="1">
    <location>
        <begin position="41"/>
        <end position="52"/>
    </location>
</feature>
<evidence type="ECO:0000313" key="3">
    <source>
        <dbReference type="EMBL" id="MBB3763654.1"/>
    </source>
</evidence>
<keyword evidence="2" id="KW-0472">Membrane</keyword>
<feature type="transmembrane region" description="Helical" evidence="2">
    <location>
        <begin position="6"/>
        <end position="24"/>
    </location>
</feature>
<evidence type="ECO:0000256" key="2">
    <source>
        <dbReference type="SAM" id="Phobius"/>
    </source>
</evidence>
<dbReference type="AlphaFoldDB" id="A0A839Z4S1"/>
<reference evidence="3 4" key="1">
    <citation type="submission" date="2020-08" db="EMBL/GenBank/DDBJ databases">
        <title>Genomic Encyclopedia of Type Strains, Phase IV (KMG-IV): sequencing the most valuable type-strain genomes for metagenomic binning, comparative biology and taxonomic classification.</title>
        <authorList>
            <person name="Goeker M."/>
        </authorList>
    </citation>
    <scope>NUCLEOTIDE SEQUENCE [LARGE SCALE GENOMIC DNA]</scope>
    <source>
        <strain evidence="3 4">DSM 24194</strain>
    </source>
</reference>
<dbReference type="Proteomes" id="UP000578569">
    <property type="component" value="Unassembled WGS sequence"/>
</dbReference>
<evidence type="ECO:0000256" key="1">
    <source>
        <dbReference type="SAM" id="MobiDB-lite"/>
    </source>
</evidence>
<dbReference type="EMBL" id="JACICF010000001">
    <property type="protein sequence ID" value="MBB3763654.1"/>
    <property type="molecule type" value="Genomic_DNA"/>
</dbReference>
<feature type="region of interest" description="Disordered" evidence="1">
    <location>
        <begin position="33"/>
        <end position="52"/>
    </location>
</feature>
<keyword evidence="2" id="KW-0812">Transmembrane</keyword>
<keyword evidence="4" id="KW-1185">Reference proteome</keyword>